<feature type="domain" description="Protein FecR C-terminal" evidence="3">
    <location>
        <begin position="235"/>
        <end position="293"/>
    </location>
</feature>
<dbReference type="Pfam" id="PF04773">
    <property type="entry name" value="FecR"/>
    <property type="match status" value="1"/>
</dbReference>
<dbReference type="PIRSF" id="PIRSF018266">
    <property type="entry name" value="FecR"/>
    <property type="match status" value="1"/>
</dbReference>
<dbReference type="Proteomes" id="UP000032068">
    <property type="component" value="Unassembled WGS sequence"/>
</dbReference>
<sequence>MTDDELFAQASAWHFRLQAEDVSSHERQAFTDWLAQSDRHGQAWDEAQMLLAALQPAARQAHRSLAKTPRTAWPWATAAALLLALGLAWQTPWADRLRADHYTVVGESQSIELADGSRIELNTDAALSVEFAHGERRIRLLRGEAWFDVRHDASRPFVVESDGVQVRVLGTQFGVARQDGHTRVQLVQGRVEASVAGDAKVVLAPGQAVDATRRQLAAVKIFDVDQAFAWRQRQLVFRQQPLGEVIRELNRYWPGRILVFDQALERRAVSGVFEIDKPEAVLRALQLTLGLQARQYTPYVTVLQPGMAATPN</sequence>
<dbReference type="AlphaFoldDB" id="A0A0D0J5R6"/>
<feature type="domain" description="FecR N-terminal" evidence="2">
    <location>
        <begin position="9"/>
        <end position="50"/>
    </location>
</feature>
<dbReference type="InterPro" id="IPR012373">
    <property type="entry name" value="Ferrdict_sens_TM"/>
</dbReference>
<reference evidence="4 5" key="1">
    <citation type="submission" date="2014-12" db="EMBL/GenBank/DDBJ databases">
        <title>16Stimator: statistical estimation of ribosomal gene copy numbers from draft genome assemblies.</title>
        <authorList>
            <person name="Perisin M.A."/>
            <person name="Vetter M."/>
            <person name="Gilbert J.A."/>
            <person name="Bergelson J."/>
        </authorList>
    </citation>
    <scope>NUCLEOTIDE SEQUENCE [LARGE SCALE GENOMIC DNA]</scope>
    <source>
        <strain evidence="4 5">MEJ086</strain>
    </source>
</reference>
<dbReference type="InterPro" id="IPR032508">
    <property type="entry name" value="FecR_C"/>
</dbReference>
<dbReference type="PANTHER" id="PTHR30273">
    <property type="entry name" value="PERIPLASMIC SIGNAL SENSOR AND SIGMA FACTOR ACTIVATOR FECR-RELATED"/>
    <property type="match status" value="1"/>
</dbReference>
<protein>
    <submittedName>
        <fullName evidence="4">Iron dicitrate transport regulator FecR</fullName>
    </submittedName>
</protein>
<organism evidence="4 5">
    <name type="scientific">Pseudomonas fulva</name>
    <dbReference type="NCBI Taxonomy" id="47880"/>
    <lineage>
        <taxon>Bacteria</taxon>
        <taxon>Pseudomonadati</taxon>
        <taxon>Pseudomonadota</taxon>
        <taxon>Gammaproteobacteria</taxon>
        <taxon>Pseudomonadales</taxon>
        <taxon>Pseudomonadaceae</taxon>
        <taxon>Pseudomonas</taxon>
    </lineage>
</organism>
<dbReference type="Pfam" id="PF16220">
    <property type="entry name" value="DUF4880"/>
    <property type="match status" value="1"/>
</dbReference>
<evidence type="ECO:0000259" key="1">
    <source>
        <dbReference type="Pfam" id="PF04773"/>
    </source>
</evidence>
<feature type="domain" description="FecR protein" evidence="1">
    <location>
        <begin position="102"/>
        <end position="192"/>
    </location>
</feature>
<dbReference type="PANTHER" id="PTHR30273:SF2">
    <property type="entry name" value="PROTEIN FECR"/>
    <property type="match status" value="1"/>
</dbReference>
<dbReference type="Gene3D" id="2.60.120.1440">
    <property type="match status" value="1"/>
</dbReference>
<accession>A0A0D0J5R6</accession>
<gene>
    <name evidence="4" type="ORF">RU08_09440</name>
</gene>
<dbReference type="InterPro" id="IPR032623">
    <property type="entry name" value="FecR_N"/>
</dbReference>
<name>A0A0D0J5R6_9PSED</name>
<evidence type="ECO:0000259" key="2">
    <source>
        <dbReference type="Pfam" id="PF16220"/>
    </source>
</evidence>
<dbReference type="InterPro" id="IPR006860">
    <property type="entry name" value="FecR"/>
</dbReference>
<dbReference type="GO" id="GO:0016989">
    <property type="term" value="F:sigma factor antagonist activity"/>
    <property type="evidence" value="ECO:0007669"/>
    <property type="project" value="TreeGrafter"/>
</dbReference>
<proteinExistence type="predicted"/>
<evidence type="ECO:0000313" key="5">
    <source>
        <dbReference type="Proteomes" id="UP000032068"/>
    </source>
</evidence>
<evidence type="ECO:0000313" key="4">
    <source>
        <dbReference type="EMBL" id="KIQ00970.1"/>
    </source>
</evidence>
<dbReference type="EMBL" id="JXQW01000024">
    <property type="protein sequence ID" value="KIQ00970.1"/>
    <property type="molecule type" value="Genomic_DNA"/>
</dbReference>
<dbReference type="Pfam" id="PF16344">
    <property type="entry name" value="FecR_C"/>
    <property type="match status" value="1"/>
</dbReference>
<comment type="caution">
    <text evidence="4">The sequence shown here is derived from an EMBL/GenBank/DDBJ whole genome shotgun (WGS) entry which is preliminary data.</text>
</comment>
<dbReference type="Gene3D" id="3.55.50.30">
    <property type="match status" value="1"/>
</dbReference>
<evidence type="ECO:0000259" key="3">
    <source>
        <dbReference type="Pfam" id="PF16344"/>
    </source>
</evidence>
<dbReference type="OrthoDB" id="9798846at2"/>
<dbReference type="RefSeq" id="WP_042553544.1">
    <property type="nucleotide sequence ID" value="NZ_JXQW01000024.1"/>
</dbReference>